<feature type="region of interest" description="Disordered" evidence="1">
    <location>
        <begin position="100"/>
        <end position="130"/>
    </location>
</feature>
<dbReference type="OrthoDB" id="540540at2759"/>
<evidence type="ECO:0000256" key="1">
    <source>
        <dbReference type="SAM" id="MobiDB-lite"/>
    </source>
</evidence>
<dbReference type="STRING" id="3068.D8U0Q9"/>
<organism evidence="3">
    <name type="scientific">Volvox carteri f. nagariensis</name>
    <dbReference type="NCBI Taxonomy" id="3068"/>
    <lineage>
        <taxon>Eukaryota</taxon>
        <taxon>Viridiplantae</taxon>
        <taxon>Chlorophyta</taxon>
        <taxon>core chlorophytes</taxon>
        <taxon>Chlorophyceae</taxon>
        <taxon>CS clade</taxon>
        <taxon>Chlamydomonadales</taxon>
        <taxon>Volvocaceae</taxon>
        <taxon>Volvox</taxon>
    </lineage>
</organism>
<sequence>MQPPLYSWEEVLAHRAKPATDNTESATAPDFSEIAFPWAASSKPSSMAKTRIIHDAELWGLKHADRFHVVASPCWWWRCYCCAPVAAEPLLHRWDSHRLPASGTAPSTERAPPPPPKKKRPPPVSSSPNRLGISLVSRPNYLQTAKSSLAQLRISEATSYPETPKSSLATSFAFRATVPRLQQYRKDPERLETDALRQKPTFSRLWSGAKEAFLAVTDVYSQCRPYLTILTEADGHGLLSLAALVHASFPSSANGTDCGCGSSPYSLVWGDDVQIGTSSSSHTAVVPLCSHARGLLSWLTIQMDPTRAAACYRVDSTAGTKPGSLGLTFRGGAYFTPFSPFAGNYPVGLPVPSLADAQPISPPPPRPPPSPPPPKSTRSPPFSIRNATAQAAVALPLSVCYSLREGDLVPLEPPESPYPPSPRPPRPRSPPPAVQTSQPPPQQPPPVRQRPPPFPVTAASVLPVGRADDAFDAITSTATRVIISPRPIALVAAASVTAATITDNAGYIRAYAPTAVAAAKTPPPEAALSASEAPLTQTTTPIHAAAAQATAAAAAATSGIQIWPQPVMWMRRASSTWTRKKFPFGLFHSNVCSCDAAPYVLRFGSEIIYRSVSYYTFRLYPKPCNESIVIDGEPVCNTIRSLLNKIAFRLEATSAPCFDNVTTSIERAANWRGVRFWNDTMSEPSAWIQARAGFTTSRRHIELYIYGLRGDWTQGTFMMAKCNQLGSFRNVCKRSDYGMCLYSFVDTPGHRFVTNCRTQGLTDSY</sequence>
<dbReference type="EMBL" id="GL378349">
    <property type="protein sequence ID" value="EFJ46682.1"/>
    <property type="molecule type" value="Genomic_DNA"/>
</dbReference>
<dbReference type="Proteomes" id="UP000001058">
    <property type="component" value="Unassembled WGS sequence"/>
</dbReference>
<proteinExistence type="predicted"/>
<evidence type="ECO:0000313" key="2">
    <source>
        <dbReference type="EMBL" id="EFJ46682.1"/>
    </source>
</evidence>
<dbReference type="GeneID" id="9628462"/>
<keyword evidence="3" id="KW-1185">Reference proteome</keyword>
<reference evidence="2 3" key="1">
    <citation type="journal article" date="2010" name="Science">
        <title>Genomic analysis of organismal complexity in the multicellular green alga Volvox carteri.</title>
        <authorList>
            <person name="Prochnik S.E."/>
            <person name="Umen J."/>
            <person name="Nedelcu A.M."/>
            <person name="Hallmann A."/>
            <person name="Miller S.M."/>
            <person name="Nishii I."/>
            <person name="Ferris P."/>
            <person name="Kuo A."/>
            <person name="Mitros T."/>
            <person name="Fritz-Laylin L.K."/>
            <person name="Hellsten U."/>
            <person name="Chapman J."/>
            <person name="Simakov O."/>
            <person name="Rensing S.A."/>
            <person name="Terry A."/>
            <person name="Pangilinan J."/>
            <person name="Kapitonov V."/>
            <person name="Jurka J."/>
            <person name="Salamov A."/>
            <person name="Shapiro H."/>
            <person name="Schmutz J."/>
            <person name="Grimwood J."/>
            <person name="Lindquist E."/>
            <person name="Lucas S."/>
            <person name="Grigoriev I.V."/>
            <person name="Schmitt R."/>
            <person name="Kirk D."/>
            <person name="Rokhsar D.S."/>
        </authorList>
    </citation>
    <scope>NUCLEOTIDE SEQUENCE [LARGE SCALE GENOMIC DNA]</scope>
    <source>
        <strain evidence="3">f. Nagariensis / Eve</strain>
    </source>
</reference>
<accession>D8U0Q9</accession>
<gene>
    <name evidence="2" type="ORF">VOLCADRAFT_92890</name>
</gene>
<feature type="region of interest" description="Disordered" evidence="1">
    <location>
        <begin position="353"/>
        <end position="382"/>
    </location>
</feature>
<feature type="compositionally biased region" description="Pro residues" evidence="1">
    <location>
        <begin position="360"/>
        <end position="375"/>
    </location>
</feature>
<feature type="compositionally biased region" description="Pro residues" evidence="1">
    <location>
        <begin position="411"/>
        <end position="455"/>
    </location>
</feature>
<dbReference type="InParanoid" id="D8U0Q9"/>
<dbReference type="RefSeq" id="XP_002952211.1">
    <property type="nucleotide sequence ID" value="XM_002952165.1"/>
</dbReference>
<feature type="region of interest" description="Disordered" evidence="1">
    <location>
        <begin position="410"/>
        <end position="459"/>
    </location>
</feature>
<protein>
    <submittedName>
        <fullName evidence="2">Uncharacterized protein</fullName>
    </submittedName>
</protein>
<dbReference type="KEGG" id="vcn:VOLCADRAFT_92890"/>
<dbReference type="AlphaFoldDB" id="D8U0Q9"/>
<evidence type="ECO:0000313" key="3">
    <source>
        <dbReference type="Proteomes" id="UP000001058"/>
    </source>
</evidence>
<name>D8U0Q9_VOLCA</name>